<evidence type="ECO:0000259" key="1">
    <source>
        <dbReference type="Pfam" id="PF07728"/>
    </source>
</evidence>
<accession>A0ABV4U025</accession>
<evidence type="ECO:0000313" key="3">
    <source>
        <dbReference type="EMBL" id="MFA9476944.1"/>
    </source>
</evidence>
<dbReference type="SUPFAM" id="SSF52540">
    <property type="entry name" value="P-loop containing nucleoside triphosphate hydrolases"/>
    <property type="match status" value="1"/>
</dbReference>
<feature type="domain" description="ATPase dynein-related AAA" evidence="1">
    <location>
        <begin position="1020"/>
        <end position="1098"/>
    </location>
</feature>
<organism evidence="3 4">
    <name type="scientific">Natronomicrosphaera hydrolytica</name>
    <dbReference type="NCBI Taxonomy" id="3242702"/>
    <lineage>
        <taxon>Bacteria</taxon>
        <taxon>Pseudomonadati</taxon>
        <taxon>Planctomycetota</taxon>
        <taxon>Phycisphaerae</taxon>
        <taxon>Phycisphaerales</taxon>
        <taxon>Phycisphaeraceae</taxon>
        <taxon>Natronomicrosphaera</taxon>
    </lineage>
</organism>
<sequence>MTEGSNEKHFWSTAKRLLDIIPSRPEVLSGDTEQVRLARRLAEDAASLADALVPSPYWKADASCGKGQWASLPWVAIFDERETTQASKGAYVVIHLMQDQTTGSPTGKPGIRLGFGISATGSQKQDRSELVGQLVAEMENQLDTGEDFGRFWLATGPQPRPTVQPAAGFARACADGLVLERFVPADEVEARADELTDDLTQVLTWYRRWVDHHQKADPIPPAQASKDFFALMREYQAERNLFTSPRGAVYEVVNVGDDKCTIRRLSTAEPTEDVCTAKVVRGAIKRLQAAGGSMPVGDLAEQLNRSRAVMAAILQAPCAGLTADRASARLINNPDDAASLLRDYLGSLRVDRSTGAPKLYKPAMVDVVLAGIESGEVTHNRIDFDWLAGRFRERMAEFGQTVTDTQAAMVAFHLSSEPFWLLSYQQGAEIITTSTGLSADGFRSRIRQISIRQPFWETLQAPSRLGAIRNHLQQTWWPSDGVDMNVKLDEGLLARAAKETIRPWLIDKRKLDDTKAEGYHHQQVIPRAQPHLTREALEADAVGHVTEAIKASANLLSQYEHLHPVEFLAQVDAAEARTHLLDLLHGDDPVVERIRHFLDWGGFRKGGDGRKIGFNGTIVSYLLAMSNPAEHAFCKPEVYRAAALALLGPEAVVADPAERIEHATALYRVALALLKEKHALPFTDLMHVHISFYIVKNGAGGYPNWEQLRETMIGRKPKRVTMSSTNHLNLVLYGPPGTGKTYNAVREAVRLCDGQLPDEHDQVLNRFRRLQEDGRIGFVTFHQSYGYEDFMEGISPAIEDAEAEVSDDENSEGGDIRYQCRDGVFKKMCNLAKSHISRPRKQVNVDPAKVAVWKMSLGNTADPEQSAIYDECLENNYILLGYGDDIDFSKCNSRSAVHQLHLKEYGHPKRLKTSASLVHALKHQMKIGDLVVISDGNFKFRAIGRIAGDYQFLQNEDRESYRQMRPVEWLVVCDESLPREKISTKVFSQRTIHRLNHQSLKLDALRDMLSAKDNGANQVLPYVLIIDEINRGNISKILGELITLLEPDKRLGEPNELKITLPYSGDSFGVPANLHVLGTMNTADRSIAFLDVALRRRFVFREMMPELGVIRHLVGDNGRIGDVDVAKVLETINRRIELLFDRDHQIGHSYLLGVQTLADLRDVFVSTVIPLLQEYFYEDWAKVCAVLGCPYDSETGKVKQVTPIIQTELLSADDLLDGDLSDMENRVRCHVSSDFCQATDEETLEPYFHGVTGRPVKSAQLLANL</sequence>
<dbReference type="InterPro" id="IPR011704">
    <property type="entry name" value="ATPase_dyneun-rel_AAA"/>
</dbReference>
<comment type="caution">
    <text evidence="3">The sequence shown here is derived from an EMBL/GenBank/DDBJ whole genome shotgun (WGS) entry which is preliminary data.</text>
</comment>
<proteinExistence type="predicted"/>
<dbReference type="Gene3D" id="3.40.50.300">
    <property type="entry name" value="P-loop containing nucleotide triphosphate hydrolases"/>
    <property type="match status" value="1"/>
</dbReference>
<dbReference type="InterPro" id="IPR021961">
    <property type="entry name" value="McrB_DNA-bd"/>
</dbReference>
<dbReference type="EMBL" id="JBGUBD010000001">
    <property type="protein sequence ID" value="MFA9476944.1"/>
    <property type="molecule type" value="Genomic_DNA"/>
</dbReference>
<dbReference type="PANTHER" id="PTHR37291">
    <property type="entry name" value="5-METHYLCYTOSINE-SPECIFIC RESTRICTION ENZYME B"/>
    <property type="match status" value="1"/>
</dbReference>
<dbReference type="PANTHER" id="PTHR37291:SF1">
    <property type="entry name" value="TYPE IV METHYL-DIRECTED RESTRICTION ENZYME ECOKMCRB SUBUNIT"/>
    <property type="match status" value="1"/>
</dbReference>
<dbReference type="Gene3D" id="3.30.920.90">
    <property type="match status" value="1"/>
</dbReference>
<gene>
    <name evidence="3" type="ORF">ACERK3_01430</name>
</gene>
<dbReference type="InterPro" id="IPR027417">
    <property type="entry name" value="P-loop_NTPase"/>
</dbReference>
<feature type="domain" description="Type IV methyl-directed restriction enzyme EcoKMcrB subunit DNA-binding" evidence="2">
    <location>
        <begin position="39"/>
        <end position="99"/>
    </location>
</feature>
<evidence type="ECO:0000313" key="4">
    <source>
        <dbReference type="Proteomes" id="UP001575105"/>
    </source>
</evidence>
<protein>
    <submittedName>
        <fullName evidence="3">MrcB family domain-containing protein</fullName>
    </submittedName>
</protein>
<reference evidence="3 4" key="1">
    <citation type="submission" date="2024-08" db="EMBL/GenBank/DDBJ databases">
        <title>Whole-genome sequencing of halo(alkali)philic microorganisms from hypersaline lakes.</title>
        <authorList>
            <person name="Sorokin D.Y."/>
            <person name="Merkel A.Y."/>
            <person name="Messina E."/>
            <person name="Yakimov M."/>
        </authorList>
    </citation>
    <scope>NUCLEOTIDE SEQUENCE [LARGE SCALE GENOMIC DNA]</scope>
    <source>
        <strain evidence="3 4">AB-hyl4</strain>
    </source>
</reference>
<dbReference type="Proteomes" id="UP001575105">
    <property type="component" value="Unassembled WGS sequence"/>
</dbReference>
<evidence type="ECO:0000259" key="2">
    <source>
        <dbReference type="Pfam" id="PF12102"/>
    </source>
</evidence>
<dbReference type="InterPro" id="IPR052934">
    <property type="entry name" value="Methyl-DNA_Rec/Restrict_Enz"/>
</dbReference>
<keyword evidence="4" id="KW-1185">Reference proteome</keyword>
<name>A0ABV4U025_9BACT</name>
<dbReference type="RefSeq" id="WP_425343869.1">
    <property type="nucleotide sequence ID" value="NZ_JBGUBD010000001.1"/>
</dbReference>
<dbReference type="Pfam" id="PF12102">
    <property type="entry name" value="MrcB_N"/>
    <property type="match status" value="1"/>
</dbReference>
<dbReference type="Pfam" id="PF07728">
    <property type="entry name" value="AAA_5"/>
    <property type="match status" value="1"/>
</dbReference>